<dbReference type="EMBL" id="BIFT01000001">
    <property type="protein sequence ID" value="GCE25114.1"/>
    <property type="molecule type" value="Genomic_DNA"/>
</dbReference>
<organism evidence="2 3">
    <name type="scientific">Dictyobacter alpinus</name>
    <dbReference type="NCBI Taxonomy" id="2014873"/>
    <lineage>
        <taxon>Bacteria</taxon>
        <taxon>Bacillati</taxon>
        <taxon>Chloroflexota</taxon>
        <taxon>Ktedonobacteria</taxon>
        <taxon>Ktedonobacterales</taxon>
        <taxon>Dictyobacteraceae</taxon>
        <taxon>Dictyobacter</taxon>
    </lineage>
</organism>
<reference evidence="3" key="1">
    <citation type="submission" date="2018-12" db="EMBL/GenBank/DDBJ databases">
        <title>Tengunoibacter tsumagoiensis gen. nov., sp. nov., Dictyobacter kobayashii sp. nov., D. alpinus sp. nov., and D. joshuensis sp. nov. and description of Dictyobacteraceae fam. nov. within the order Ktedonobacterales isolated from Tengu-no-mugimeshi.</title>
        <authorList>
            <person name="Wang C.M."/>
            <person name="Zheng Y."/>
            <person name="Sakai Y."/>
            <person name="Toyoda A."/>
            <person name="Minakuchi Y."/>
            <person name="Abe K."/>
            <person name="Yokota A."/>
            <person name="Yabe S."/>
        </authorList>
    </citation>
    <scope>NUCLEOTIDE SEQUENCE [LARGE SCALE GENOMIC DNA]</scope>
    <source>
        <strain evidence="3">Uno16</strain>
    </source>
</reference>
<protein>
    <submittedName>
        <fullName evidence="2">Transposase</fullName>
    </submittedName>
</protein>
<evidence type="ECO:0000313" key="2">
    <source>
        <dbReference type="EMBL" id="GCE25114.1"/>
    </source>
</evidence>
<dbReference type="Proteomes" id="UP000287171">
    <property type="component" value="Unassembled WGS sequence"/>
</dbReference>
<dbReference type="AlphaFoldDB" id="A0A402B180"/>
<gene>
    <name evidence="2" type="ORF">KDA_05980</name>
</gene>
<evidence type="ECO:0000259" key="1">
    <source>
        <dbReference type="Pfam" id="PF13358"/>
    </source>
</evidence>
<dbReference type="Pfam" id="PF13358">
    <property type="entry name" value="DDE_3"/>
    <property type="match status" value="1"/>
</dbReference>
<dbReference type="RefSeq" id="WP_281275839.1">
    <property type="nucleotide sequence ID" value="NZ_BIFT01000001.1"/>
</dbReference>
<comment type="caution">
    <text evidence="2">The sequence shown here is derived from an EMBL/GenBank/DDBJ whole genome shotgun (WGS) entry which is preliminary data.</text>
</comment>
<accession>A0A402B180</accession>
<evidence type="ECO:0000313" key="3">
    <source>
        <dbReference type="Proteomes" id="UP000287171"/>
    </source>
</evidence>
<proteinExistence type="predicted"/>
<feature type="domain" description="Tc1-like transposase DDE" evidence="1">
    <location>
        <begin position="7"/>
        <end position="52"/>
    </location>
</feature>
<keyword evidence="3" id="KW-1185">Reference proteome</keyword>
<sequence>MIAFFLNDPSHRVVLYYTPKHASWMNQVEIWLSILVRKLLKRGNFTSLDDLRDQILAFINYYNRTMAKPMKWTYMGIV</sequence>
<name>A0A402B180_9CHLR</name>
<dbReference type="InterPro" id="IPR038717">
    <property type="entry name" value="Tc1-like_DDE_dom"/>
</dbReference>